<dbReference type="PANTHER" id="PTHR46268:SF22">
    <property type="entry name" value="SENSOR PROTEIN KDPD-RELATED"/>
    <property type="match status" value="1"/>
</dbReference>
<dbReference type="InterPro" id="IPR006016">
    <property type="entry name" value="UspA"/>
</dbReference>
<dbReference type="EMBL" id="JACSIT010000118">
    <property type="protein sequence ID" value="MBC6995121.1"/>
    <property type="molecule type" value="Genomic_DNA"/>
</dbReference>
<evidence type="ECO:0000256" key="1">
    <source>
        <dbReference type="ARBA" id="ARBA00008791"/>
    </source>
</evidence>
<reference evidence="3" key="1">
    <citation type="submission" date="2020-08" db="EMBL/GenBank/DDBJ databases">
        <title>Lewinella bacteria from marine environments.</title>
        <authorList>
            <person name="Zhong Y."/>
        </authorList>
    </citation>
    <scope>NUCLEOTIDE SEQUENCE</scope>
    <source>
        <strain evidence="3">KCTC 42187</strain>
    </source>
</reference>
<sequence length="289" mass="31404">MQKIIVPIDFSGTSADALRFGCYLADVTGYDLEAVHIHDGYDGDEAFVIKKGSARIRGRVRERLEKFVAEHTDAQTFTGSLGADGDLPFIKCREEVGSAIAQLVRLGKEEDTALIVMGGVGSGIPSRVTPVFGSVAKGVATQAECPVLLVPQNAGVPQIKQAAIAFDEVRNLVVLSDKTAFLQKGLAPHMRFTHVLYHGESASEVPELNLLREVLRKDFPHYAVDFDLLPPGNVTDTLIDYSLERDIDLLILGRHQRSFFDLLINGSEIPEIIGSCGIPLLIVPLTGEI</sequence>
<dbReference type="CDD" id="cd00293">
    <property type="entry name" value="USP-like"/>
    <property type="match status" value="1"/>
</dbReference>
<dbReference type="InterPro" id="IPR014729">
    <property type="entry name" value="Rossmann-like_a/b/a_fold"/>
</dbReference>
<dbReference type="Proteomes" id="UP000650081">
    <property type="component" value="Unassembled WGS sequence"/>
</dbReference>
<proteinExistence type="inferred from homology"/>
<dbReference type="RefSeq" id="WP_187467171.1">
    <property type="nucleotide sequence ID" value="NZ_JACSIT010000118.1"/>
</dbReference>
<evidence type="ECO:0000259" key="2">
    <source>
        <dbReference type="Pfam" id="PF00582"/>
    </source>
</evidence>
<dbReference type="AlphaFoldDB" id="A0A923PLW3"/>
<evidence type="ECO:0000313" key="4">
    <source>
        <dbReference type="Proteomes" id="UP000650081"/>
    </source>
</evidence>
<dbReference type="InterPro" id="IPR006015">
    <property type="entry name" value="Universal_stress_UspA"/>
</dbReference>
<dbReference type="PANTHER" id="PTHR46268">
    <property type="entry name" value="STRESS RESPONSE PROTEIN NHAX"/>
    <property type="match status" value="1"/>
</dbReference>
<organism evidence="3 4">
    <name type="scientific">Neolewinella lacunae</name>
    <dbReference type="NCBI Taxonomy" id="1517758"/>
    <lineage>
        <taxon>Bacteria</taxon>
        <taxon>Pseudomonadati</taxon>
        <taxon>Bacteroidota</taxon>
        <taxon>Saprospiria</taxon>
        <taxon>Saprospirales</taxon>
        <taxon>Lewinellaceae</taxon>
        <taxon>Neolewinella</taxon>
    </lineage>
</organism>
<name>A0A923PLW3_9BACT</name>
<dbReference type="Gene3D" id="3.40.50.620">
    <property type="entry name" value="HUPs"/>
    <property type="match status" value="2"/>
</dbReference>
<comment type="similarity">
    <text evidence="1">Belongs to the universal stress protein A family.</text>
</comment>
<dbReference type="Pfam" id="PF00582">
    <property type="entry name" value="Usp"/>
    <property type="match status" value="1"/>
</dbReference>
<feature type="domain" description="UspA" evidence="2">
    <location>
        <begin position="1"/>
        <end position="151"/>
    </location>
</feature>
<accession>A0A923PLW3</accession>
<evidence type="ECO:0000313" key="3">
    <source>
        <dbReference type="EMBL" id="MBC6995121.1"/>
    </source>
</evidence>
<comment type="caution">
    <text evidence="3">The sequence shown here is derived from an EMBL/GenBank/DDBJ whole genome shotgun (WGS) entry which is preliminary data.</text>
</comment>
<dbReference type="SUPFAM" id="SSF52402">
    <property type="entry name" value="Adenine nucleotide alpha hydrolases-like"/>
    <property type="match status" value="2"/>
</dbReference>
<keyword evidence="4" id="KW-1185">Reference proteome</keyword>
<dbReference type="PRINTS" id="PR01438">
    <property type="entry name" value="UNVRSLSTRESS"/>
</dbReference>
<protein>
    <submittedName>
        <fullName evidence="3">Universal stress protein</fullName>
    </submittedName>
</protein>
<gene>
    <name evidence="3" type="ORF">H9S92_13155</name>
</gene>